<organism evidence="3 4">
    <name type="scientific">Vibrio astriarenae</name>
    <dbReference type="NCBI Taxonomy" id="1481923"/>
    <lineage>
        <taxon>Bacteria</taxon>
        <taxon>Pseudomonadati</taxon>
        <taxon>Pseudomonadota</taxon>
        <taxon>Gammaproteobacteria</taxon>
        <taxon>Vibrionales</taxon>
        <taxon>Vibrionaceae</taxon>
        <taxon>Vibrio</taxon>
    </lineage>
</organism>
<dbReference type="AlphaFoldDB" id="A0A7Z2T3A0"/>
<dbReference type="RefSeq" id="WP_164648476.1">
    <property type="nucleotide sequence ID" value="NZ_CP047475.1"/>
</dbReference>
<dbReference type="PROSITE" id="PS51257">
    <property type="entry name" value="PROKAR_LIPOPROTEIN"/>
    <property type="match status" value="1"/>
</dbReference>
<dbReference type="Gene3D" id="3.30.160.670">
    <property type="match status" value="1"/>
</dbReference>
<sequence length="183" mass="19978">MLNSLKKSLVLASVIAVVSGCASSVATDYDSNANFSGYKTYQFEDRGDAPLSLDGSRIQQAVDSELAMKGLSQSEQDSDLVVRFDILEASELRADGPTFSFGVGSGSRRSGVGYGIGASTPTRVTEIKYGKIAVDLVDSETNEVVWRSISQRQLRETMKPSDRQEFIVKQVSEMFKEYPVVIN</sequence>
<dbReference type="InterPro" id="IPR025411">
    <property type="entry name" value="DUF4136"/>
</dbReference>
<name>A0A7Z2T3A0_9VIBR</name>
<dbReference type="Proteomes" id="UP000464262">
    <property type="component" value="Chromosome 1"/>
</dbReference>
<protein>
    <submittedName>
        <fullName evidence="3">DUF4136 domain-containing protein</fullName>
    </submittedName>
</protein>
<feature type="signal peptide" evidence="1">
    <location>
        <begin position="1"/>
        <end position="26"/>
    </location>
</feature>
<reference evidence="3 4" key="1">
    <citation type="submission" date="2020-01" db="EMBL/GenBank/DDBJ databases">
        <title>Whole genome and functional gene identification of agarase of Vibrio HN897.</title>
        <authorList>
            <person name="Liu Y."/>
            <person name="Zhao Z."/>
        </authorList>
    </citation>
    <scope>NUCLEOTIDE SEQUENCE [LARGE SCALE GENOMIC DNA]</scope>
    <source>
        <strain evidence="3 4">HN897</strain>
    </source>
</reference>
<feature type="domain" description="DUF4136" evidence="2">
    <location>
        <begin position="25"/>
        <end position="179"/>
    </location>
</feature>
<dbReference type="Pfam" id="PF13590">
    <property type="entry name" value="DUF4136"/>
    <property type="match status" value="1"/>
</dbReference>
<evidence type="ECO:0000259" key="2">
    <source>
        <dbReference type="Pfam" id="PF13590"/>
    </source>
</evidence>
<evidence type="ECO:0000256" key="1">
    <source>
        <dbReference type="SAM" id="SignalP"/>
    </source>
</evidence>
<accession>A0A7Z2T3A0</accession>
<gene>
    <name evidence="3" type="ORF">GT360_08660</name>
</gene>
<keyword evidence="1" id="KW-0732">Signal</keyword>
<feature type="chain" id="PRO_5030530840" evidence="1">
    <location>
        <begin position="27"/>
        <end position="183"/>
    </location>
</feature>
<proteinExistence type="predicted"/>
<dbReference type="KEGG" id="vas:GT360_08660"/>
<dbReference type="EMBL" id="CP047475">
    <property type="protein sequence ID" value="QIA63583.1"/>
    <property type="molecule type" value="Genomic_DNA"/>
</dbReference>
<evidence type="ECO:0000313" key="3">
    <source>
        <dbReference type="EMBL" id="QIA63583.1"/>
    </source>
</evidence>
<evidence type="ECO:0000313" key="4">
    <source>
        <dbReference type="Proteomes" id="UP000464262"/>
    </source>
</evidence>
<keyword evidence="4" id="KW-1185">Reference proteome</keyword>